<evidence type="ECO:0000313" key="1">
    <source>
        <dbReference type="EMBL" id="MFC7220765.1"/>
    </source>
</evidence>
<protein>
    <submittedName>
        <fullName evidence="1">DUF4279 domain-containing protein</fullName>
    </submittedName>
</protein>
<evidence type="ECO:0000313" key="2">
    <source>
        <dbReference type="Proteomes" id="UP001596413"/>
    </source>
</evidence>
<keyword evidence="2" id="KW-1185">Reference proteome</keyword>
<sequence>MPVDQYAYFALSSYETSAAEMTAVLGLEPDEKVIRGSHTLEPNALPTTHRWKVVCRKPGLSVDEQIARVVERLTPHADAIAALARRLDAEGPQGPSAVLQVVRCFSTGSDQQDQPRSTDATTDPPNLFGWHLGRDTLDFLHATGAVLDVDEYDLTRNYPDDRSAR</sequence>
<comment type="caution">
    <text evidence="1">The sequence shown here is derived from an EMBL/GenBank/DDBJ whole genome shotgun (WGS) entry which is preliminary data.</text>
</comment>
<dbReference type="RefSeq" id="WP_386417673.1">
    <property type="nucleotide sequence ID" value="NZ_JBHSZO010000041.1"/>
</dbReference>
<dbReference type="Proteomes" id="UP001596413">
    <property type="component" value="Unassembled WGS sequence"/>
</dbReference>
<gene>
    <name evidence="1" type="ORF">ACFQLX_21770</name>
</gene>
<organism evidence="1 2">
    <name type="scientific">Streptomyces polyrhachis</name>
    <dbReference type="NCBI Taxonomy" id="1282885"/>
    <lineage>
        <taxon>Bacteria</taxon>
        <taxon>Bacillati</taxon>
        <taxon>Actinomycetota</taxon>
        <taxon>Actinomycetes</taxon>
        <taxon>Kitasatosporales</taxon>
        <taxon>Streptomycetaceae</taxon>
        <taxon>Streptomyces</taxon>
    </lineage>
</organism>
<dbReference type="EMBL" id="JBHSZO010000041">
    <property type="protein sequence ID" value="MFC7220765.1"/>
    <property type="molecule type" value="Genomic_DNA"/>
</dbReference>
<accession>A0ABW2GJ09</accession>
<proteinExistence type="predicted"/>
<name>A0ABW2GJ09_9ACTN</name>
<dbReference type="InterPro" id="IPR025459">
    <property type="entry name" value="DUF4279"/>
</dbReference>
<dbReference type="Pfam" id="PF14106">
    <property type="entry name" value="DUF4279"/>
    <property type="match status" value="1"/>
</dbReference>
<reference evidence="2" key="1">
    <citation type="journal article" date="2019" name="Int. J. Syst. Evol. Microbiol.">
        <title>The Global Catalogue of Microorganisms (GCM) 10K type strain sequencing project: providing services to taxonomists for standard genome sequencing and annotation.</title>
        <authorList>
            <consortium name="The Broad Institute Genomics Platform"/>
            <consortium name="The Broad Institute Genome Sequencing Center for Infectious Disease"/>
            <person name="Wu L."/>
            <person name="Ma J."/>
        </authorList>
    </citation>
    <scope>NUCLEOTIDE SEQUENCE [LARGE SCALE GENOMIC DNA]</scope>
    <source>
        <strain evidence="2">CGMCC 1.13681</strain>
    </source>
</reference>